<dbReference type="InterPro" id="IPR036390">
    <property type="entry name" value="WH_DNA-bd_sf"/>
</dbReference>
<proteinExistence type="predicted"/>
<dbReference type="EMBL" id="CACRUK010000040">
    <property type="protein sequence ID" value="VYU47167.1"/>
    <property type="molecule type" value="Genomic_DNA"/>
</dbReference>
<dbReference type="InterPro" id="IPR036388">
    <property type="entry name" value="WH-like_DNA-bd_sf"/>
</dbReference>
<dbReference type="AlphaFoldDB" id="A0A6N3F4R0"/>
<protein>
    <submittedName>
        <fullName evidence="1">Ferric uptake regulation protein</fullName>
    </submittedName>
</protein>
<organism evidence="1">
    <name type="scientific">Mediterraneibacter gnavus</name>
    <name type="common">Ruminococcus gnavus</name>
    <dbReference type="NCBI Taxonomy" id="33038"/>
    <lineage>
        <taxon>Bacteria</taxon>
        <taxon>Bacillati</taxon>
        <taxon>Bacillota</taxon>
        <taxon>Clostridia</taxon>
        <taxon>Lachnospirales</taxon>
        <taxon>Lachnospiraceae</taxon>
        <taxon>Mediterraneibacter</taxon>
    </lineage>
</organism>
<dbReference type="Gene3D" id="1.10.10.10">
    <property type="entry name" value="Winged helix-like DNA-binding domain superfamily/Winged helix DNA-binding domain"/>
    <property type="match status" value="1"/>
</dbReference>
<dbReference type="Pfam" id="PF01475">
    <property type="entry name" value="FUR"/>
    <property type="match status" value="1"/>
</dbReference>
<evidence type="ECO:0000313" key="1">
    <source>
        <dbReference type="EMBL" id="VYU47167.1"/>
    </source>
</evidence>
<accession>A0A6N3F4R0</accession>
<dbReference type="InterPro" id="IPR002481">
    <property type="entry name" value="FUR"/>
</dbReference>
<name>A0A6N3F4R0_MEDGN</name>
<sequence length="144" mass="16506">MNAVKMQREIILQRLKEQGCRITKQRLALIDIILENECSSCKEIYYKAVRMDEKIGIATVYRMINMLEEIGAISRRNMYKVECPGACPKEDACVVVLDDESVCRISPQKWKAIVEEGLQACGYLHNRKVVSISFNPEQCMKGMI</sequence>
<gene>
    <name evidence="1" type="primary">fur_2</name>
    <name evidence="1" type="ORF">RGLFYP19_02401</name>
</gene>
<reference evidence="1" key="1">
    <citation type="submission" date="2019-11" db="EMBL/GenBank/DDBJ databases">
        <authorList>
            <person name="Feng L."/>
        </authorList>
    </citation>
    <scope>NUCLEOTIDE SEQUENCE</scope>
    <source>
        <strain evidence="1">RgnavusLFYP19</strain>
    </source>
</reference>
<dbReference type="SUPFAM" id="SSF46785">
    <property type="entry name" value="Winged helix' DNA-binding domain"/>
    <property type="match status" value="1"/>
</dbReference>
<dbReference type="GO" id="GO:0003700">
    <property type="term" value="F:DNA-binding transcription factor activity"/>
    <property type="evidence" value="ECO:0007669"/>
    <property type="project" value="InterPro"/>
</dbReference>